<protein>
    <submittedName>
        <fullName evidence="1">Uncharacterized protein</fullName>
    </submittedName>
</protein>
<evidence type="ECO:0000313" key="2">
    <source>
        <dbReference type="Proteomes" id="UP000564573"/>
    </source>
</evidence>
<dbReference type="EMBL" id="JACIBS010000001">
    <property type="protein sequence ID" value="MBB3663769.1"/>
    <property type="molecule type" value="Genomic_DNA"/>
</dbReference>
<keyword evidence="2" id="KW-1185">Reference proteome</keyword>
<reference evidence="1 2" key="1">
    <citation type="submission" date="2020-08" db="EMBL/GenBank/DDBJ databases">
        <title>Sequencing the genomes of 1000 actinobacteria strains.</title>
        <authorList>
            <person name="Klenk H.-P."/>
        </authorList>
    </citation>
    <scope>NUCLEOTIDE SEQUENCE [LARGE SCALE GENOMIC DNA]</scope>
    <source>
        <strain evidence="1 2">DSM 45267</strain>
    </source>
</reference>
<dbReference type="AlphaFoldDB" id="A0A839XPE0"/>
<proteinExistence type="predicted"/>
<dbReference type="Proteomes" id="UP000564573">
    <property type="component" value="Unassembled WGS sequence"/>
</dbReference>
<sequence length="134" mass="14290">MSRNTPARRAVRAAVVICAGAVLVAAVIGAGRAVSLREDVLHRSSSAGAGVTYPYQGTRHAADLLLVEVTRIVGTSYELRLGPGADTYHYPVELHFGGAEPRVRHVRWDPDGVAVDFADGNSVHVAADNFRSTR</sequence>
<organism evidence="1 2">
    <name type="scientific">Prauserella sediminis</name>
    <dbReference type="NCBI Taxonomy" id="577680"/>
    <lineage>
        <taxon>Bacteria</taxon>
        <taxon>Bacillati</taxon>
        <taxon>Actinomycetota</taxon>
        <taxon>Actinomycetes</taxon>
        <taxon>Pseudonocardiales</taxon>
        <taxon>Pseudonocardiaceae</taxon>
        <taxon>Prauserella</taxon>
        <taxon>Prauserella salsuginis group</taxon>
    </lineage>
</organism>
<name>A0A839XPE0_9PSEU</name>
<accession>A0A839XPE0</accession>
<evidence type="ECO:0000313" key="1">
    <source>
        <dbReference type="EMBL" id="MBB3663769.1"/>
    </source>
</evidence>
<comment type="caution">
    <text evidence="1">The sequence shown here is derived from an EMBL/GenBank/DDBJ whole genome shotgun (WGS) entry which is preliminary data.</text>
</comment>
<gene>
    <name evidence="1" type="ORF">FB384_002673</name>
</gene>